<evidence type="ECO:0000259" key="1">
    <source>
        <dbReference type="PROSITE" id="PS50075"/>
    </source>
</evidence>
<dbReference type="Gene3D" id="1.10.1200.10">
    <property type="entry name" value="ACP-like"/>
    <property type="match status" value="1"/>
</dbReference>
<reference evidence="2 3" key="1">
    <citation type="submission" date="2020-03" db="EMBL/GenBank/DDBJ databases">
        <title>A novel species.</title>
        <authorList>
            <person name="Gao J."/>
        </authorList>
    </citation>
    <scope>NUCLEOTIDE SEQUENCE [LARGE SCALE GENOMIC DNA]</scope>
    <source>
        <strain evidence="2 3">QMT-12</strain>
    </source>
</reference>
<accession>A0A6G9H2L9</accession>
<evidence type="ECO:0000313" key="2">
    <source>
        <dbReference type="EMBL" id="QIQ04377.1"/>
    </source>
</evidence>
<dbReference type="SUPFAM" id="SSF47336">
    <property type="entry name" value="ACP-like"/>
    <property type="match status" value="1"/>
</dbReference>
<dbReference type="AlphaFoldDB" id="A0A6G9H2L9"/>
<name>A0A6G9H2L9_9ACTN</name>
<dbReference type="PROSITE" id="PS50075">
    <property type="entry name" value="CARRIER"/>
    <property type="match status" value="1"/>
</dbReference>
<sequence length="87" mass="9583">MTTQIADLDSGSKAQIKEIVCDILELEPEELTETSLFKEEHDADSLRTIEILAALERTFGLTLEQAELSRMVNLTGVYAVVAEAEGK</sequence>
<organism evidence="2 3">
    <name type="scientific">Streptomyces liangshanensis</name>
    <dbReference type="NCBI Taxonomy" id="2717324"/>
    <lineage>
        <taxon>Bacteria</taxon>
        <taxon>Bacillati</taxon>
        <taxon>Actinomycetota</taxon>
        <taxon>Actinomycetes</taxon>
        <taxon>Kitasatosporales</taxon>
        <taxon>Streptomycetaceae</taxon>
        <taxon>Streptomyces</taxon>
    </lineage>
</organism>
<proteinExistence type="predicted"/>
<protein>
    <submittedName>
        <fullName evidence="2">Acyl carrier protein</fullName>
    </submittedName>
</protein>
<dbReference type="Proteomes" id="UP000501179">
    <property type="component" value="Chromosome"/>
</dbReference>
<dbReference type="EMBL" id="CP050177">
    <property type="protein sequence ID" value="QIQ04377.1"/>
    <property type="molecule type" value="Genomic_DNA"/>
</dbReference>
<dbReference type="Pfam" id="PF00550">
    <property type="entry name" value="PP-binding"/>
    <property type="match status" value="1"/>
</dbReference>
<gene>
    <name evidence="2" type="ORF">HA039_20570</name>
</gene>
<dbReference type="InterPro" id="IPR009081">
    <property type="entry name" value="PP-bd_ACP"/>
</dbReference>
<dbReference type="RefSeq" id="WP_161311493.1">
    <property type="nucleotide sequence ID" value="NZ_CP050177.1"/>
</dbReference>
<feature type="domain" description="Carrier" evidence="1">
    <location>
        <begin position="10"/>
        <end position="85"/>
    </location>
</feature>
<dbReference type="InterPro" id="IPR036736">
    <property type="entry name" value="ACP-like_sf"/>
</dbReference>
<dbReference type="KEGG" id="slia:HA039_20570"/>
<evidence type="ECO:0000313" key="3">
    <source>
        <dbReference type="Proteomes" id="UP000501179"/>
    </source>
</evidence>
<keyword evidence="3" id="KW-1185">Reference proteome</keyword>